<reference evidence="3" key="2">
    <citation type="submission" date="2021-04" db="EMBL/GenBank/DDBJ databases">
        <authorList>
            <person name="Gilroy R."/>
        </authorList>
    </citation>
    <scope>NUCLEOTIDE SEQUENCE</scope>
    <source>
        <strain evidence="3">CHK183-1962</strain>
    </source>
</reference>
<dbReference type="AlphaFoldDB" id="A0A9D1XB75"/>
<keyword evidence="1 3" id="KW-0378">Hydrolase</keyword>
<organism evidence="3 4">
    <name type="scientific">Candidatus Fusicatenibacter merdavium</name>
    <dbReference type="NCBI Taxonomy" id="2838600"/>
    <lineage>
        <taxon>Bacteria</taxon>
        <taxon>Bacillati</taxon>
        <taxon>Bacillota</taxon>
        <taxon>Clostridia</taxon>
        <taxon>Lachnospirales</taxon>
        <taxon>Lachnospiraceae</taxon>
        <taxon>Fusicatenibacter</taxon>
    </lineage>
</organism>
<comment type="caution">
    <text evidence="3">The sequence shown here is derived from an EMBL/GenBank/DDBJ whole genome shotgun (WGS) entry which is preliminary data.</text>
</comment>
<protein>
    <submittedName>
        <fullName evidence="3">N-acetylmuramoyl-L-alanine amidase</fullName>
        <ecNumber evidence="3">3.5.1.28</ecNumber>
    </submittedName>
</protein>
<name>A0A9D1XB75_9FIRM</name>
<dbReference type="CDD" id="cd02696">
    <property type="entry name" value="MurNAc-LAA"/>
    <property type="match status" value="1"/>
</dbReference>
<evidence type="ECO:0000256" key="1">
    <source>
        <dbReference type="ARBA" id="ARBA00022801"/>
    </source>
</evidence>
<sequence length="220" mass="24359">MAALLLAAAYCLSREGAKLAEKIEGEKKIVIVDPGHGGMDPGKIGVNEEEEKTINLEIALLLKEKLEEEGIQALLTRETDEGLYDENSSNKKVQDLQRRVEMIHEIQPDCVVSIHQNSYSDPSVKGAQVFYYEDSVEGKKLAECIQSALVEQVDQENHRQVKGNTTYYLLKRTDAPLVICECGFLSNPQEAELLSEEKYQGKLTDAIVSGVLEYLGEGGV</sequence>
<dbReference type="SMART" id="SM00646">
    <property type="entry name" value="Ami_3"/>
    <property type="match status" value="1"/>
</dbReference>
<reference evidence="3" key="1">
    <citation type="journal article" date="2021" name="PeerJ">
        <title>Extensive microbial diversity within the chicken gut microbiome revealed by metagenomics and culture.</title>
        <authorList>
            <person name="Gilroy R."/>
            <person name="Ravi A."/>
            <person name="Getino M."/>
            <person name="Pursley I."/>
            <person name="Horton D.L."/>
            <person name="Alikhan N.F."/>
            <person name="Baker D."/>
            <person name="Gharbi K."/>
            <person name="Hall N."/>
            <person name="Watson M."/>
            <person name="Adriaenssens E.M."/>
            <person name="Foster-Nyarko E."/>
            <person name="Jarju S."/>
            <person name="Secka A."/>
            <person name="Antonio M."/>
            <person name="Oren A."/>
            <person name="Chaudhuri R.R."/>
            <person name="La Ragione R."/>
            <person name="Hildebrand F."/>
            <person name="Pallen M.J."/>
        </authorList>
    </citation>
    <scope>NUCLEOTIDE SEQUENCE</scope>
    <source>
        <strain evidence="3">CHK183-1962</strain>
    </source>
</reference>
<dbReference type="EMBL" id="DXEK01000007">
    <property type="protein sequence ID" value="HIX76054.1"/>
    <property type="molecule type" value="Genomic_DNA"/>
</dbReference>
<dbReference type="EC" id="3.5.1.28" evidence="3"/>
<gene>
    <name evidence="3" type="ORF">H9734_00410</name>
</gene>
<dbReference type="GO" id="GO:0030288">
    <property type="term" value="C:outer membrane-bounded periplasmic space"/>
    <property type="evidence" value="ECO:0007669"/>
    <property type="project" value="TreeGrafter"/>
</dbReference>
<dbReference type="Proteomes" id="UP000886890">
    <property type="component" value="Unassembled WGS sequence"/>
</dbReference>
<dbReference type="GO" id="GO:0009253">
    <property type="term" value="P:peptidoglycan catabolic process"/>
    <property type="evidence" value="ECO:0007669"/>
    <property type="project" value="InterPro"/>
</dbReference>
<dbReference type="PANTHER" id="PTHR30404:SF0">
    <property type="entry name" value="N-ACETYLMURAMOYL-L-ALANINE AMIDASE AMIC"/>
    <property type="match status" value="1"/>
</dbReference>
<dbReference type="SUPFAM" id="SSF53187">
    <property type="entry name" value="Zn-dependent exopeptidases"/>
    <property type="match status" value="1"/>
</dbReference>
<dbReference type="Gene3D" id="3.40.630.40">
    <property type="entry name" value="Zn-dependent exopeptidases"/>
    <property type="match status" value="1"/>
</dbReference>
<dbReference type="PANTHER" id="PTHR30404">
    <property type="entry name" value="N-ACETYLMURAMOYL-L-ALANINE AMIDASE"/>
    <property type="match status" value="1"/>
</dbReference>
<accession>A0A9D1XB75</accession>
<dbReference type="GO" id="GO:0008745">
    <property type="term" value="F:N-acetylmuramoyl-L-alanine amidase activity"/>
    <property type="evidence" value="ECO:0007669"/>
    <property type="project" value="UniProtKB-EC"/>
</dbReference>
<evidence type="ECO:0000313" key="4">
    <source>
        <dbReference type="Proteomes" id="UP000886890"/>
    </source>
</evidence>
<dbReference type="InterPro" id="IPR002508">
    <property type="entry name" value="MurNAc-LAA_cat"/>
</dbReference>
<dbReference type="InterPro" id="IPR050695">
    <property type="entry name" value="N-acetylmuramoyl_amidase_3"/>
</dbReference>
<feature type="domain" description="MurNAc-LAA" evidence="2">
    <location>
        <begin position="100"/>
        <end position="212"/>
    </location>
</feature>
<evidence type="ECO:0000259" key="2">
    <source>
        <dbReference type="SMART" id="SM00646"/>
    </source>
</evidence>
<evidence type="ECO:0000313" key="3">
    <source>
        <dbReference type="EMBL" id="HIX76054.1"/>
    </source>
</evidence>
<dbReference type="Pfam" id="PF01520">
    <property type="entry name" value="Amidase_3"/>
    <property type="match status" value="1"/>
</dbReference>
<proteinExistence type="predicted"/>